<gene>
    <name evidence="1" type="ORF">A10D4_09174</name>
</gene>
<proteinExistence type="predicted"/>
<dbReference type="PATRIC" id="fig|740709.3.peg.1856"/>
<name>K2KYJ9_9GAMM</name>
<comment type="caution">
    <text evidence="1">The sequence shown here is derived from an EMBL/GenBank/DDBJ whole genome shotgun (WGS) entry which is preliminary data.</text>
</comment>
<organism evidence="1 2">
    <name type="scientific">Idiomarina xiamenensis 10-D-4</name>
    <dbReference type="NCBI Taxonomy" id="740709"/>
    <lineage>
        <taxon>Bacteria</taxon>
        <taxon>Pseudomonadati</taxon>
        <taxon>Pseudomonadota</taxon>
        <taxon>Gammaproteobacteria</taxon>
        <taxon>Alteromonadales</taxon>
        <taxon>Idiomarinaceae</taxon>
        <taxon>Idiomarina</taxon>
    </lineage>
</organism>
<accession>K2KYJ9</accession>
<evidence type="ECO:0000313" key="1">
    <source>
        <dbReference type="EMBL" id="EKE82765.1"/>
    </source>
</evidence>
<evidence type="ECO:0000313" key="2">
    <source>
        <dbReference type="Proteomes" id="UP000014115"/>
    </source>
</evidence>
<protein>
    <submittedName>
        <fullName evidence="1">Uncharacterized protein</fullName>
    </submittedName>
</protein>
<dbReference type="EMBL" id="AMRG01000011">
    <property type="protein sequence ID" value="EKE82765.1"/>
    <property type="molecule type" value="Genomic_DNA"/>
</dbReference>
<dbReference type="STRING" id="740709.A10D4_09174"/>
<dbReference type="Proteomes" id="UP000014115">
    <property type="component" value="Unassembled WGS sequence"/>
</dbReference>
<dbReference type="AlphaFoldDB" id="K2KYJ9"/>
<keyword evidence="2" id="KW-1185">Reference proteome</keyword>
<sequence>MIWLSATATKLTVPADWQLIDAFEDPGYWFLQRPYTPLWAALAELDWHCLGAPEQPQSRARLCRFRQRWWLWTEIQGRWWLRQLPKLPSAARPTSMLSGLRGINLHHWQQQGFSYSLLWLPRRAPVQVAKHLQMRWQRRLASSPLLPTATVLQFQLQRPLGLVQIFAAPLVGQQGSLVMLWQQQNR</sequence>
<reference evidence="1 2" key="1">
    <citation type="journal article" date="2012" name="J. Bacteriol.">
        <title>Genome Sequence of Idiomarina xiamenensis Type Strain 10-D-4.</title>
        <authorList>
            <person name="Lai Q."/>
            <person name="Wang L."/>
            <person name="Wang W."/>
            <person name="Shao Z."/>
        </authorList>
    </citation>
    <scope>NUCLEOTIDE SEQUENCE [LARGE SCALE GENOMIC DNA]</scope>
    <source>
        <strain evidence="1 2">10-D-4</strain>
    </source>
</reference>